<gene>
    <name evidence="9" type="ORF">HZ995_10350</name>
</gene>
<dbReference type="EMBL" id="CP060010">
    <property type="protein sequence ID" value="QTN34900.1"/>
    <property type="molecule type" value="Genomic_DNA"/>
</dbReference>
<feature type="domain" description="Peptidase M48" evidence="8">
    <location>
        <begin position="79"/>
        <end position="227"/>
    </location>
</feature>
<evidence type="ECO:0000313" key="10">
    <source>
        <dbReference type="Proteomes" id="UP000665026"/>
    </source>
</evidence>
<keyword evidence="1 6" id="KW-0645">Protease</keyword>
<name>A0A975I6G5_9RHOB</name>
<feature type="chain" id="PRO_5036741511" evidence="7">
    <location>
        <begin position="17"/>
        <end position="231"/>
    </location>
</feature>
<dbReference type="Pfam" id="PF01435">
    <property type="entry name" value="Peptidase_M48"/>
    <property type="match status" value="1"/>
</dbReference>
<comment type="similarity">
    <text evidence="6">Belongs to the peptidase M48 family.</text>
</comment>
<evidence type="ECO:0000259" key="8">
    <source>
        <dbReference type="Pfam" id="PF01435"/>
    </source>
</evidence>
<dbReference type="GO" id="GO:0046872">
    <property type="term" value="F:metal ion binding"/>
    <property type="evidence" value="ECO:0007669"/>
    <property type="project" value="UniProtKB-KW"/>
</dbReference>
<reference evidence="9" key="1">
    <citation type="submission" date="2020-07" db="EMBL/GenBank/DDBJ databases">
        <title>Genome sequences of bacteria associated with the marine, planktonic diatom Thalassiosira profunda strain ECT2AJA-044.</title>
        <authorList>
            <person name="Gargas C.B."/>
            <person name="Roberts W.R."/>
            <person name="Alverson A.J."/>
        </authorList>
    </citation>
    <scope>NUCLEOTIDE SEQUENCE</scope>
    <source>
        <strain evidence="9">ECT2AJA-044</strain>
    </source>
</reference>
<dbReference type="PANTHER" id="PTHR22726:SF1">
    <property type="entry name" value="METALLOENDOPEPTIDASE OMA1, MITOCHONDRIAL"/>
    <property type="match status" value="1"/>
</dbReference>
<proteinExistence type="inferred from homology"/>
<accession>A0A975I6G5</accession>
<dbReference type="InterPro" id="IPR001915">
    <property type="entry name" value="Peptidase_M48"/>
</dbReference>
<dbReference type="Proteomes" id="UP000665026">
    <property type="component" value="Chromosome"/>
</dbReference>
<feature type="signal peptide" evidence="7">
    <location>
        <begin position="1"/>
        <end position="16"/>
    </location>
</feature>
<comment type="cofactor">
    <cofactor evidence="6">
        <name>Zn(2+)</name>
        <dbReference type="ChEBI" id="CHEBI:29105"/>
    </cofactor>
    <text evidence="6">Binds 1 zinc ion per subunit.</text>
</comment>
<evidence type="ECO:0000256" key="1">
    <source>
        <dbReference type="ARBA" id="ARBA00022670"/>
    </source>
</evidence>
<dbReference type="GO" id="GO:0051603">
    <property type="term" value="P:proteolysis involved in protein catabolic process"/>
    <property type="evidence" value="ECO:0007669"/>
    <property type="project" value="TreeGrafter"/>
</dbReference>
<evidence type="ECO:0000256" key="4">
    <source>
        <dbReference type="ARBA" id="ARBA00022833"/>
    </source>
</evidence>
<organism evidence="9 10">
    <name type="scientific">Cognatishimia activa</name>
    <dbReference type="NCBI Taxonomy" id="1715691"/>
    <lineage>
        <taxon>Bacteria</taxon>
        <taxon>Pseudomonadati</taxon>
        <taxon>Pseudomonadota</taxon>
        <taxon>Alphaproteobacteria</taxon>
        <taxon>Rhodobacterales</taxon>
        <taxon>Paracoccaceae</taxon>
        <taxon>Cognatishimia</taxon>
    </lineage>
</organism>
<sequence>MHFKLSALLLASSVLAGCVEPTSAPPAQSTPVGPSASDEARYTRVVSRMEPVIERECVARVASNVNCDFAIILDEDPAKGSNAYQTLDRNGRPILAFTAQILPEFQNDDELAFVLGHEAAHHIAGHIAETRTTATTGAILGGAIAIVLGGGQSAVDIGMDLGTTVGARAYSKDHELEADRLGAILTQRSGYNAIRGAQFFERIPDPGDRFLGTHPPNAQRIAVVTETVQGL</sequence>
<keyword evidence="2" id="KW-0479">Metal-binding</keyword>
<evidence type="ECO:0000256" key="3">
    <source>
        <dbReference type="ARBA" id="ARBA00022801"/>
    </source>
</evidence>
<dbReference type="InterPro" id="IPR051156">
    <property type="entry name" value="Mito/Outer_Membr_Metalloprot"/>
</dbReference>
<evidence type="ECO:0000256" key="2">
    <source>
        <dbReference type="ARBA" id="ARBA00022723"/>
    </source>
</evidence>
<keyword evidence="3 6" id="KW-0378">Hydrolase</keyword>
<keyword evidence="4 6" id="KW-0862">Zinc</keyword>
<dbReference type="KEGG" id="cact:HZ995_10350"/>
<keyword evidence="7" id="KW-0732">Signal</keyword>
<evidence type="ECO:0000256" key="5">
    <source>
        <dbReference type="ARBA" id="ARBA00023049"/>
    </source>
</evidence>
<dbReference type="PANTHER" id="PTHR22726">
    <property type="entry name" value="METALLOENDOPEPTIDASE OMA1"/>
    <property type="match status" value="1"/>
</dbReference>
<evidence type="ECO:0000313" key="9">
    <source>
        <dbReference type="EMBL" id="QTN34900.1"/>
    </source>
</evidence>
<dbReference type="PROSITE" id="PS51257">
    <property type="entry name" value="PROKAR_LIPOPROTEIN"/>
    <property type="match status" value="1"/>
</dbReference>
<dbReference type="GO" id="GO:0004222">
    <property type="term" value="F:metalloendopeptidase activity"/>
    <property type="evidence" value="ECO:0007669"/>
    <property type="project" value="InterPro"/>
</dbReference>
<evidence type="ECO:0000256" key="6">
    <source>
        <dbReference type="RuleBase" id="RU003983"/>
    </source>
</evidence>
<dbReference type="Gene3D" id="3.30.2010.10">
    <property type="entry name" value="Metalloproteases ('zincins'), catalytic domain"/>
    <property type="match status" value="1"/>
</dbReference>
<evidence type="ECO:0000256" key="7">
    <source>
        <dbReference type="SAM" id="SignalP"/>
    </source>
</evidence>
<dbReference type="GO" id="GO:0016020">
    <property type="term" value="C:membrane"/>
    <property type="evidence" value="ECO:0007669"/>
    <property type="project" value="TreeGrafter"/>
</dbReference>
<keyword evidence="5 6" id="KW-0482">Metalloprotease</keyword>
<dbReference type="AlphaFoldDB" id="A0A975I6G5"/>
<protein>
    <submittedName>
        <fullName evidence="9">M48 family metalloprotease</fullName>
    </submittedName>
</protein>